<evidence type="ECO:0000259" key="7">
    <source>
        <dbReference type="Pfam" id="PF25121"/>
    </source>
</evidence>
<dbReference type="InterPro" id="IPR012580">
    <property type="entry name" value="NUC153"/>
</dbReference>
<dbReference type="Proteomes" id="UP000092600">
    <property type="component" value="Unassembled WGS sequence"/>
</dbReference>
<accession>A0A199VZK1</accession>
<evidence type="ECO:0000259" key="6">
    <source>
        <dbReference type="Pfam" id="PF08159"/>
    </source>
</evidence>
<feature type="compositionally biased region" description="Basic and acidic residues" evidence="5">
    <location>
        <begin position="489"/>
        <end position="512"/>
    </location>
</feature>
<dbReference type="InterPro" id="IPR056750">
    <property type="entry name" value="RRM_ESF1"/>
</dbReference>
<feature type="region of interest" description="Disordered" evidence="5">
    <location>
        <begin position="125"/>
        <end position="204"/>
    </location>
</feature>
<feature type="domain" description="ESF1 RRM" evidence="7">
    <location>
        <begin position="226"/>
        <end position="365"/>
    </location>
</feature>
<feature type="region of interest" description="Disordered" evidence="5">
    <location>
        <begin position="420"/>
        <end position="447"/>
    </location>
</feature>
<feature type="compositionally biased region" description="Acidic residues" evidence="5">
    <location>
        <begin position="192"/>
        <end position="201"/>
    </location>
</feature>
<comment type="similarity">
    <text evidence="2">Belongs to the ESF1 family.</text>
</comment>
<dbReference type="GO" id="GO:0006364">
    <property type="term" value="P:rRNA processing"/>
    <property type="evidence" value="ECO:0007669"/>
    <property type="project" value="InterPro"/>
</dbReference>
<evidence type="ECO:0000256" key="2">
    <source>
        <dbReference type="ARBA" id="ARBA00009087"/>
    </source>
</evidence>
<feature type="compositionally biased region" description="Basic and acidic residues" evidence="5">
    <location>
        <begin position="573"/>
        <end position="594"/>
    </location>
</feature>
<keyword evidence="4" id="KW-0539">Nucleus</keyword>
<dbReference type="Pfam" id="PF08159">
    <property type="entry name" value="NUC153"/>
    <property type="match status" value="1"/>
</dbReference>
<feature type="domain" description="NUC153" evidence="6">
    <location>
        <begin position="640"/>
        <end position="664"/>
    </location>
</feature>
<feature type="compositionally biased region" description="Basic residues" evidence="5">
    <location>
        <begin position="614"/>
        <end position="624"/>
    </location>
</feature>
<feature type="compositionally biased region" description="Basic residues" evidence="5">
    <location>
        <begin position="560"/>
        <end position="572"/>
    </location>
</feature>
<feature type="region of interest" description="Disordered" evidence="5">
    <location>
        <begin position="1"/>
        <end position="87"/>
    </location>
</feature>
<sequence length="744" mass="85185">MATTSKLEKKKTKKKMEGEEEPHEFRGYGDGDRVEPGGARKKSKKRKLQSMEVPEVSRVKDEKKKKKKKKDENREEDAVEEGEERRGVITDERFAAAQYDPRFRRMPRKEAKVTVDSRFARMFTDKDFAASAAPVDKRGRPRKEGAVNPMLHYYLQQDGEEEEGRLKLEEEEEVKEGSDESESDETTTTTTTDEEEDDDDQYSVNSDLCRYLMANHDDTPMIENETHRLAVVNLDWDHIKAVDLYVVMTSCLPKGGQIHSVAVYPSEFGLKCMEIEAIHGPSGLFEDNDDNSEDDSDVDDNKLRSYELNKLRYYNAVVVCDSSATANHLYKTLDGTEFLKTSNVFDLRFIPDSVEFKHPPRDIATEAPVNYKEPDFQTRALQHSRVKLTWEDDEPERKKILRRKFNPNQLDEFNEYLASTDESDEDDDEYNNQNGVGNNDEAEAMPNGETKKRLGREKLLALLQAGDDSDSDKSDDKDMEITFNTELEDLSKRILDKKDKKSETVWEAVLRKRNEKKKARKNQSKHLDDENSDSDNEEAPQQDDDDFFVEEPLDSESSKQKKGLKGKKGQKGSRKDRDESPEGEKEREASRAELELLFADDQDVDQGPKGFNLKPKKVKGKKGKEKSSEDKLPNVDLSNDPRFAELFSSHLFALDPTDPEYKRSAAYVRKRAKKQGKDSQEEEIPEHNLHKPSKQDTPPPEEGLPNIDTVPQPSKVSLEKNELSSTILSLKRNLGTFKNGTKGR</sequence>
<comment type="subcellular location">
    <subcellularLocation>
        <location evidence="1">Nucleus</location>
        <location evidence="1">Nucleolus</location>
    </subcellularLocation>
</comment>
<evidence type="ECO:0000313" key="9">
    <source>
        <dbReference type="Proteomes" id="UP000092600"/>
    </source>
</evidence>
<reference evidence="8 9" key="1">
    <citation type="journal article" date="2016" name="DNA Res.">
        <title>The draft genome of MD-2 pineapple using hybrid error correction of long reads.</title>
        <authorList>
            <person name="Redwan R.M."/>
            <person name="Saidin A."/>
            <person name="Kumar S.V."/>
        </authorList>
    </citation>
    <scope>NUCLEOTIDE SEQUENCE [LARGE SCALE GENOMIC DNA]</scope>
    <source>
        <strain evidence="9">cv. MD2</strain>
        <tissue evidence="8">Leaf</tissue>
    </source>
</reference>
<comment type="caution">
    <text evidence="8">The sequence shown here is derived from an EMBL/GenBank/DDBJ whole genome shotgun (WGS) entry which is preliminary data.</text>
</comment>
<protein>
    <submittedName>
        <fullName evidence="8">Pre-rRNA-processing protein ESF1</fullName>
    </submittedName>
</protein>
<gene>
    <name evidence="8" type="ORF">ACMD2_05281</name>
</gene>
<feature type="compositionally biased region" description="Acidic residues" evidence="5">
    <location>
        <begin position="421"/>
        <end position="430"/>
    </location>
</feature>
<organism evidence="8 9">
    <name type="scientific">Ananas comosus</name>
    <name type="common">Pineapple</name>
    <name type="synonym">Ananas ananas</name>
    <dbReference type="NCBI Taxonomy" id="4615"/>
    <lineage>
        <taxon>Eukaryota</taxon>
        <taxon>Viridiplantae</taxon>
        <taxon>Streptophyta</taxon>
        <taxon>Embryophyta</taxon>
        <taxon>Tracheophyta</taxon>
        <taxon>Spermatophyta</taxon>
        <taxon>Magnoliopsida</taxon>
        <taxon>Liliopsida</taxon>
        <taxon>Poales</taxon>
        <taxon>Bromeliaceae</taxon>
        <taxon>Bromelioideae</taxon>
        <taxon>Ananas</taxon>
    </lineage>
</organism>
<dbReference type="Pfam" id="PF25121">
    <property type="entry name" value="RRM_ESF1"/>
    <property type="match status" value="1"/>
</dbReference>
<evidence type="ECO:0000256" key="5">
    <source>
        <dbReference type="SAM" id="MobiDB-lite"/>
    </source>
</evidence>
<evidence type="ECO:0000256" key="3">
    <source>
        <dbReference type="ARBA" id="ARBA00023054"/>
    </source>
</evidence>
<evidence type="ECO:0000256" key="4">
    <source>
        <dbReference type="ARBA" id="ARBA00023242"/>
    </source>
</evidence>
<feature type="compositionally biased region" description="Basic and acidic residues" evidence="5">
    <location>
        <begin position="135"/>
        <end position="145"/>
    </location>
</feature>
<evidence type="ECO:0000256" key="1">
    <source>
        <dbReference type="ARBA" id="ARBA00004604"/>
    </source>
</evidence>
<feature type="compositionally biased region" description="Acidic residues" evidence="5">
    <location>
        <begin position="530"/>
        <end position="554"/>
    </location>
</feature>
<proteinExistence type="inferred from homology"/>
<feature type="compositionally biased region" description="Basic residues" evidence="5">
    <location>
        <begin position="513"/>
        <end position="524"/>
    </location>
</feature>
<feature type="compositionally biased region" description="Basic residues" evidence="5">
    <location>
        <begin position="39"/>
        <end position="48"/>
    </location>
</feature>
<feature type="compositionally biased region" description="Acidic residues" evidence="5">
    <location>
        <begin position="158"/>
        <end position="185"/>
    </location>
</feature>
<dbReference type="EMBL" id="LSRQ01000554">
    <property type="protein sequence ID" value="OAY82100.1"/>
    <property type="molecule type" value="Genomic_DNA"/>
</dbReference>
<feature type="compositionally biased region" description="Basic and acidic residues" evidence="5">
    <location>
        <begin position="675"/>
        <end position="689"/>
    </location>
</feature>
<name>A0A199VZK1_ANACO</name>
<evidence type="ECO:0000313" key="8">
    <source>
        <dbReference type="EMBL" id="OAY82100.1"/>
    </source>
</evidence>
<dbReference type="PANTHER" id="PTHR12202">
    <property type="entry name" value="ESF1 HOMOLOG"/>
    <property type="match status" value="1"/>
</dbReference>
<feature type="region of interest" description="Disordered" evidence="5">
    <location>
        <begin position="485"/>
        <end position="744"/>
    </location>
</feature>
<dbReference type="GO" id="GO:0005730">
    <property type="term" value="C:nucleolus"/>
    <property type="evidence" value="ECO:0007669"/>
    <property type="project" value="UniProtKB-SubCell"/>
</dbReference>
<dbReference type="InterPro" id="IPR039754">
    <property type="entry name" value="Esf1"/>
</dbReference>
<dbReference type="PANTHER" id="PTHR12202:SF0">
    <property type="entry name" value="ESF1 HOMOLOG"/>
    <property type="match status" value="1"/>
</dbReference>
<feature type="compositionally biased region" description="Basic and acidic residues" evidence="5">
    <location>
        <begin position="23"/>
        <end position="35"/>
    </location>
</feature>
<keyword evidence="3" id="KW-0175">Coiled coil</keyword>
<dbReference type="GO" id="GO:0003723">
    <property type="term" value="F:RNA binding"/>
    <property type="evidence" value="ECO:0007669"/>
    <property type="project" value="TreeGrafter"/>
</dbReference>
<dbReference type="AlphaFoldDB" id="A0A199VZK1"/>
<dbReference type="STRING" id="4615.A0A199VZK1"/>